<gene>
    <name evidence="1" type="ORF">EHT25_29560</name>
</gene>
<dbReference type="Proteomes" id="UP000271925">
    <property type="component" value="Unassembled WGS sequence"/>
</dbReference>
<accession>A0A3P1BE67</accession>
<evidence type="ECO:0000313" key="2">
    <source>
        <dbReference type="Proteomes" id="UP000271925"/>
    </source>
</evidence>
<organism evidence="1 2">
    <name type="scientific">Larkinella rosea</name>
    <dbReference type="NCBI Taxonomy" id="2025312"/>
    <lineage>
        <taxon>Bacteria</taxon>
        <taxon>Pseudomonadati</taxon>
        <taxon>Bacteroidota</taxon>
        <taxon>Cytophagia</taxon>
        <taxon>Cytophagales</taxon>
        <taxon>Spirosomataceae</taxon>
        <taxon>Larkinella</taxon>
    </lineage>
</organism>
<protein>
    <recommendedName>
        <fullName evidence="3">DUF4595 domain-containing protein</fullName>
    </recommendedName>
</protein>
<sequence length="264" mass="29383">MKLSTPVALLTASFLICLDACKPHLPAQESPPCALLNFRVINKTTDPLLANVREEPLVIDGKSLKVGESTRATFTFDSQNRPISSTFTAYGYSDYNRSETFDYSPAKLTVKTSYPSGGASEATFPLNDKGLVADVKYNADGFAVEENTDSYRTTTTIENGNIVRRETRKVADNSLFSVVRYEYDLNRQNLPNVAPHKGKNSRNLPIKETYLSYSGATGTPVPTTTVYDYSYLFDSNGRPSRRYNKLGDGTGTYEVSEYEYICRQ</sequence>
<keyword evidence="2" id="KW-1185">Reference proteome</keyword>
<evidence type="ECO:0000313" key="1">
    <source>
        <dbReference type="EMBL" id="RRA99122.1"/>
    </source>
</evidence>
<name>A0A3P1BE67_9BACT</name>
<dbReference type="OrthoDB" id="949340at2"/>
<reference evidence="1 2" key="1">
    <citation type="submission" date="2018-11" db="EMBL/GenBank/DDBJ databases">
        <authorList>
            <person name="Zhou Z."/>
            <person name="Wang G."/>
        </authorList>
    </citation>
    <scope>NUCLEOTIDE SEQUENCE [LARGE SCALE GENOMIC DNA]</scope>
    <source>
        <strain evidence="1 2">KCTC52004</strain>
    </source>
</reference>
<dbReference type="AlphaFoldDB" id="A0A3P1BE67"/>
<comment type="caution">
    <text evidence="1">The sequence shown here is derived from an EMBL/GenBank/DDBJ whole genome shotgun (WGS) entry which is preliminary data.</text>
</comment>
<evidence type="ECO:0008006" key="3">
    <source>
        <dbReference type="Google" id="ProtNLM"/>
    </source>
</evidence>
<dbReference type="RefSeq" id="WP_124879036.1">
    <property type="nucleotide sequence ID" value="NZ_RQJO01000015.1"/>
</dbReference>
<dbReference type="EMBL" id="RQJO01000015">
    <property type="protein sequence ID" value="RRA99122.1"/>
    <property type="molecule type" value="Genomic_DNA"/>
</dbReference>
<proteinExistence type="predicted"/>